<accession>W2P7Z9</accession>
<feature type="compositionally biased region" description="Basic and acidic residues" evidence="1">
    <location>
        <begin position="102"/>
        <end position="116"/>
    </location>
</feature>
<evidence type="ECO:0000313" key="3">
    <source>
        <dbReference type="EMBL" id="ETM56785.1"/>
    </source>
</evidence>
<name>W2P7Z9_PHYNI</name>
<feature type="region of interest" description="Disordered" evidence="1">
    <location>
        <begin position="37"/>
        <end position="146"/>
    </location>
</feature>
<dbReference type="Proteomes" id="UP000054532">
    <property type="component" value="Unassembled WGS sequence"/>
</dbReference>
<dbReference type="AlphaFoldDB" id="W2P7Z9"/>
<proteinExistence type="predicted"/>
<organism evidence="3">
    <name type="scientific">Phytophthora nicotianae</name>
    <name type="common">Potato buckeye rot agent</name>
    <name type="synonym">Phytophthora parasitica</name>
    <dbReference type="NCBI Taxonomy" id="4792"/>
    <lineage>
        <taxon>Eukaryota</taxon>
        <taxon>Sar</taxon>
        <taxon>Stramenopiles</taxon>
        <taxon>Oomycota</taxon>
        <taxon>Peronosporomycetes</taxon>
        <taxon>Peronosporales</taxon>
        <taxon>Peronosporaceae</taxon>
        <taxon>Phytophthora</taxon>
    </lineage>
</organism>
<evidence type="ECO:0000256" key="1">
    <source>
        <dbReference type="SAM" id="MobiDB-lite"/>
    </source>
</evidence>
<gene>
    <name evidence="3" type="ORF">L914_00286</name>
</gene>
<feature type="chain" id="PRO_5004822548" description="RxLR effector protein" evidence="2">
    <location>
        <begin position="24"/>
        <end position="146"/>
    </location>
</feature>
<feature type="non-terminal residue" evidence="3">
    <location>
        <position position="146"/>
    </location>
</feature>
<keyword evidence="2" id="KW-0732">Signal</keyword>
<feature type="signal peptide" evidence="2">
    <location>
        <begin position="1"/>
        <end position="23"/>
    </location>
</feature>
<evidence type="ECO:0000256" key="2">
    <source>
        <dbReference type="SAM" id="SignalP"/>
    </source>
</evidence>
<dbReference type="VEuPathDB" id="FungiDB:PPTG_00247"/>
<evidence type="ECO:0008006" key="4">
    <source>
        <dbReference type="Google" id="ProtNLM"/>
    </source>
</evidence>
<dbReference type="EMBL" id="KI690412">
    <property type="protein sequence ID" value="ETM56785.1"/>
    <property type="molecule type" value="Genomic_DNA"/>
</dbReference>
<feature type="compositionally biased region" description="Low complexity" evidence="1">
    <location>
        <begin position="70"/>
        <end position="92"/>
    </location>
</feature>
<reference evidence="3" key="1">
    <citation type="submission" date="2013-11" db="EMBL/GenBank/DDBJ databases">
        <title>The Genome Sequence of Phytophthora parasitica IAC_01/95.</title>
        <authorList>
            <consortium name="The Broad Institute Genomics Platform"/>
            <person name="Russ C."/>
            <person name="Tyler B."/>
            <person name="Panabieres F."/>
            <person name="Shan W."/>
            <person name="Tripathy S."/>
            <person name="Grunwald N."/>
            <person name="Machado M."/>
            <person name="Johnson C.S."/>
            <person name="Arredondo F."/>
            <person name="Hong C."/>
            <person name="Coffey M."/>
            <person name="Young S.K."/>
            <person name="Zeng Q."/>
            <person name="Gargeya S."/>
            <person name="Fitzgerald M."/>
            <person name="Abouelleil A."/>
            <person name="Alvarado L."/>
            <person name="Chapman S.B."/>
            <person name="Gainer-Dewar J."/>
            <person name="Goldberg J."/>
            <person name="Griggs A."/>
            <person name="Gujja S."/>
            <person name="Hansen M."/>
            <person name="Howarth C."/>
            <person name="Imamovic A."/>
            <person name="Ireland A."/>
            <person name="Larimer J."/>
            <person name="McCowan C."/>
            <person name="Murphy C."/>
            <person name="Pearson M."/>
            <person name="Poon T.W."/>
            <person name="Priest M."/>
            <person name="Roberts A."/>
            <person name="Saif S."/>
            <person name="Shea T."/>
            <person name="Sykes S."/>
            <person name="Wortman J."/>
            <person name="Nusbaum C."/>
            <person name="Birren B."/>
        </authorList>
    </citation>
    <scope>NUCLEOTIDE SEQUENCE [LARGE SCALE GENOMIC DNA]</scope>
    <source>
        <strain evidence="3">IAC_01/95</strain>
    </source>
</reference>
<protein>
    <recommendedName>
        <fullName evidence="4">RxLR effector protein</fullName>
    </recommendedName>
</protein>
<sequence>MNLTKIIAHLAVIAAAMGYLAEAGNIGQQAQQNISNADPYTKSSELPKLTQAPSVTPTDVALTPCPTKPSPTTTPIATPITTPAPTTPSTQPEEGSTPAPTKTDDTNQTKGEDTDKNSSGGIGGGTAKDGVSEGGGANGGAKGGIS</sequence>
<feature type="compositionally biased region" description="Gly residues" evidence="1">
    <location>
        <begin position="120"/>
        <end position="146"/>
    </location>
</feature>